<dbReference type="AlphaFoldDB" id="W4K7F8"/>
<keyword evidence="3" id="KW-1185">Reference proteome</keyword>
<evidence type="ECO:0000313" key="3">
    <source>
        <dbReference type="Proteomes" id="UP000030671"/>
    </source>
</evidence>
<evidence type="ECO:0000256" key="1">
    <source>
        <dbReference type="SAM" id="MobiDB-lite"/>
    </source>
</evidence>
<dbReference type="GeneID" id="20676256"/>
<dbReference type="HOGENOM" id="CLU_024199_2_3_1"/>
<evidence type="ECO:0000313" key="2">
    <source>
        <dbReference type="EMBL" id="ETW80996.1"/>
    </source>
</evidence>
<dbReference type="EMBL" id="KI925459">
    <property type="protein sequence ID" value="ETW80996.1"/>
    <property type="molecule type" value="Genomic_DNA"/>
</dbReference>
<dbReference type="RefSeq" id="XP_009547681.1">
    <property type="nucleotide sequence ID" value="XM_009549386.1"/>
</dbReference>
<dbReference type="eggNOG" id="ENOG502SS3C">
    <property type="taxonomic scope" value="Eukaryota"/>
</dbReference>
<protein>
    <submittedName>
        <fullName evidence="2">Uncharacterized protein</fullName>
    </submittedName>
</protein>
<reference evidence="2 3" key="1">
    <citation type="journal article" date="2012" name="New Phytol.">
        <title>Insight into trade-off between wood decay and parasitism from the genome of a fungal forest pathogen.</title>
        <authorList>
            <person name="Olson A."/>
            <person name="Aerts A."/>
            <person name="Asiegbu F."/>
            <person name="Belbahri L."/>
            <person name="Bouzid O."/>
            <person name="Broberg A."/>
            <person name="Canback B."/>
            <person name="Coutinho P.M."/>
            <person name="Cullen D."/>
            <person name="Dalman K."/>
            <person name="Deflorio G."/>
            <person name="van Diepen L.T."/>
            <person name="Dunand C."/>
            <person name="Duplessis S."/>
            <person name="Durling M."/>
            <person name="Gonthier P."/>
            <person name="Grimwood J."/>
            <person name="Fossdal C.G."/>
            <person name="Hansson D."/>
            <person name="Henrissat B."/>
            <person name="Hietala A."/>
            <person name="Himmelstrand K."/>
            <person name="Hoffmeister D."/>
            <person name="Hogberg N."/>
            <person name="James T.Y."/>
            <person name="Karlsson M."/>
            <person name="Kohler A."/>
            <person name="Kues U."/>
            <person name="Lee Y.H."/>
            <person name="Lin Y.C."/>
            <person name="Lind M."/>
            <person name="Lindquist E."/>
            <person name="Lombard V."/>
            <person name="Lucas S."/>
            <person name="Lunden K."/>
            <person name="Morin E."/>
            <person name="Murat C."/>
            <person name="Park J."/>
            <person name="Raffaello T."/>
            <person name="Rouze P."/>
            <person name="Salamov A."/>
            <person name="Schmutz J."/>
            <person name="Solheim H."/>
            <person name="Stahlberg J."/>
            <person name="Velez H."/>
            <person name="de Vries R.P."/>
            <person name="Wiebenga A."/>
            <person name="Woodward S."/>
            <person name="Yakovlev I."/>
            <person name="Garbelotto M."/>
            <person name="Martin F."/>
            <person name="Grigoriev I.V."/>
            <person name="Stenlid J."/>
        </authorList>
    </citation>
    <scope>NUCLEOTIDE SEQUENCE [LARGE SCALE GENOMIC DNA]</scope>
    <source>
        <strain evidence="2 3">TC 32-1</strain>
    </source>
</reference>
<accession>W4K7F8</accession>
<organism evidence="2 3">
    <name type="scientific">Heterobasidion irregulare (strain TC 32-1)</name>
    <dbReference type="NCBI Taxonomy" id="747525"/>
    <lineage>
        <taxon>Eukaryota</taxon>
        <taxon>Fungi</taxon>
        <taxon>Dikarya</taxon>
        <taxon>Basidiomycota</taxon>
        <taxon>Agaricomycotina</taxon>
        <taxon>Agaricomycetes</taxon>
        <taxon>Russulales</taxon>
        <taxon>Bondarzewiaceae</taxon>
        <taxon>Heterobasidion</taxon>
        <taxon>Heterobasidion annosum species complex</taxon>
    </lineage>
</organism>
<feature type="region of interest" description="Disordered" evidence="1">
    <location>
        <begin position="571"/>
        <end position="607"/>
    </location>
</feature>
<proteinExistence type="predicted"/>
<name>W4K7F8_HETIT</name>
<dbReference type="OrthoDB" id="3172239at2759"/>
<feature type="compositionally biased region" description="Acidic residues" evidence="1">
    <location>
        <begin position="579"/>
        <end position="607"/>
    </location>
</feature>
<dbReference type="Gene3D" id="1.20.1280.50">
    <property type="match status" value="1"/>
</dbReference>
<dbReference type="InParanoid" id="W4K7F8"/>
<gene>
    <name evidence="2" type="ORF">HETIRDRAFT_452449</name>
</gene>
<sequence length="607" mass="66913">MPISAQNRNGPWTLAQIENRTLRASNEHMYAHALLKLDRELSELHNMTCALRTRRNVLVPISRLPFEILAHVFTLAASESVPRPYTTLHASHTGTSGSLGWIVVTHVCRQWRAVAMNSPWLWANCVCALPVAVRDLLVRSRNVPIVVSHDLGRYRVKYGPLKAIKLALTQIFRVKVLQLCIDEDSLDALMKTLLATPAPLLTSLEISLSADVRLSFLHRLASLPPNIFAGEAPRLRRVSLVNCTIPWTSGILTGLTHIEIRLQSLTVPVEALPTSNQIFTVLGHCPELQELVLVETLPESGPTREQLHLPRLQRLVLSDKALSCAHFLQNISIPPGASLELSCTSLGPSAQFCPSLLSHVQSHARTLPRLVITSDRTSCLRLRYFPMDSLRADPCGTSAARPPLDINLFCSDPRPAIYIDTLCSSIPLKEVRFLELEIPEKPALEPDQWAVIFGLAPLIQDVIVRGTSTAQGVLWALGTSHDVLPCLTSLTLEGVEFSSDAGADDESLVEARRAFLEAYAGHGVSVRIVGCTICREVFSELEQLSFAAGIDLLWDGKECGVKVVREAENTDGHYGRLGDEDEADYDFDDDVEDESSDENFSDESSVD</sequence>
<dbReference type="KEGG" id="hir:HETIRDRAFT_452449"/>
<dbReference type="Proteomes" id="UP000030671">
    <property type="component" value="Unassembled WGS sequence"/>
</dbReference>
<dbReference type="SUPFAM" id="SSF52047">
    <property type="entry name" value="RNI-like"/>
    <property type="match status" value="1"/>
</dbReference>